<dbReference type="EMBL" id="JBIRWM010000018">
    <property type="protein sequence ID" value="MFI2160125.1"/>
    <property type="molecule type" value="Genomic_DNA"/>
</dbReference>
<sequence>MAGQEIDSRSVATALLCNAVDLQQRRNCGADEPFETGRVFTPRADRHSQITVRTNRYSVPVRLIGKRVRVVLHASHLVVYDRRGKVARHEQLIAKAGCRLEPDHYLEALIREPGAFLGATALEQADSAGKFEPGPQGPR</sequence>
<dbReference type="Proteomes" id="UP001611397">
    <property type="component" value="Unassembled WGS sequence"/>
</dbReference>
<reference evidence="2 3" key="1">
    <citation type="submission" date="2024-10" db="EMBL/GenBank/DDBJ databases">
        <title>The Natural Products Discovery Center: Release of the First 8490 Sequenced Strains for Exploring Actinobacteria Biosynthetic Diversity.</title>
        <authorList>
            <person name="Kalkreuter E."/>
            <person name="Kautsar S.A."/>
            <person name="Yang D."/>
            <person name="Bader C.D."/>
            <person name="Teijaro C.N."/>
            <person name="Fluegel L."/>
            <person name="Davis C.M."/>
            <person name="Simpson J.R."/>
            <person name="Lauterbach L."/>
            <person name="Steele A.D."/>
            <person name="Gui C."/>
            <person name="Meng S."/>
            <person name="Li G."/>
            <person name="Viehrig K."/>
            <person name="Ye F."/>
            <person name="Su P."/>
            <person name="Kiefer A.F."/>
            <person name="Nichols A."/>
            <person name="Cepeda A.J."/>
            <person name="Yan W."/>
            <person name="Fan B."/>
            <person name="Jiang Y."/>
            <person name="Adhikari A."/>
            <person name="Zheng C.-J."/>
            <person name="Schuster L."/>
            <person name="Cowan T.M."/>
            <person name="Smanski M.J."/>
            <person name="Chevrette M.G."/>
            <person name="De Carvalho L.P.S."/>
            <person name="Shen B."/>
        </authorList>
    </citation>
    <scope>NUCLEOTIDE SEQUENCE [LARGE SCALE GENOMIC DNA]</scope>
    <source>
        <strain evidence="2 3">NPDC020295</strain>
    </source>
</reference>
<organism evidence="2 3">
    <name type="scientific">Streptomyces olivaceoviridis</name>
    <name type="common">Streptomyces corchorusii</name>
    <dbReference type="NCBI Taxonomy" id="1921"/>
    <lineage>
        <taxon>Bacteria</taxon>
        <taxon>Bacillati</taxon>
        <taxon>Actinomycetota</taxon>
        <taxon>Actinomycetes</taxon>
        <taxon>Kitasatosporales</taxon>
        <taxon>Streptomycetaceae</taxon>
        <taxon>Streptomyces</taxon>
    </lineage>
</organism>
<gene>
    <name evidence="2" type="ORF">ACH49L_31260</name>
</gene>
<name>A0ABW7VFH0_STROI</name>
<feature type="domain" description="Transposase for insertion sequence element IS21-like C-terminal" evidence="1">
    <location>
        <begin position="31"/>
        <end position="96"/>
    </location>
</feature>
<keyword evidence="3" id="KW-1185">Reference proteome</keyword>
<comment type="caution">
    <text evidence="2">The sequence shown here is derived from an EMBL/GenBank/DDBJ whole genome shotgun (WGS) entry which is preliminary data.</text>
</comment>
<evidence type="ECO:0000313" key="2">
    <source>
        <dbReference type="EMBL" id="MFI2160125.1"/>
    </source>
</evidence>
<evidence type="ECO:0000313" key="3">
    <source>
        <dbReference type="Proteomes" id="UP001611397"/>
    </source>
</evidence>
<proteinExistence type="predicted"/>
<dbReference type="InterPro" id="IPR054353">
    <property type="entry name" value="IstA-like_C"/>
</dbReference>
<dbReference type="RefSeq" id="WP_244218472.1">
    <property type="nucleotide sequence ID" value="NZ_JBIRUT010000008.1"/>
</dbReference>
<protein>
    <submittedName>
        <fullName evidence="2">Mu transposase domain-containing protein</fullName>
    </submittedName>
</protein>
<evidence type="ECO:0000259" key="1">
    <source>
        <dbReference type="Pfam" id="PF22483"/>
    </source>
</evidence>
<accession>A0ABW7VFH0</accession>
<dbReference type="Pfam" id="PF22483">
    <property type="entry name" value="Mu-transpos_C_2"/>
    <property type="match status" value="1"/>
</dbReference>